<reference evidence="4 7" key="2">
    <citation type="submission" date="2019-04" db="EMBL/GenBank/DDBJ databases">
        <title>Isolation and culture of sulfate reducing bacteria from the cold seep of the South China Sea.</title>
        <authorList>
            <person name="Sun C."/>
            <person name="Liu R."/>
        </authorList>
    </citation>
    <scope>NUCLEOTIDE SEQUENCE [LARGE SCALE GENOMIC DNA]</scope>
    <source>
        <strain evidence="4 7">CS1</strain>
    </source>
</reference>
<protein>
    <recommendedName>
        <fullName evidence="3">Nucleotide-binding protein DQK91_17750</fullName>
    </recommendedName>
</protein>
<dbReference type="GO" id="GO:0000166">
    <property type="term" value="F:nucleotide binding"/>
    <property type="evidence" value="ECO:0007669"/>
    <property type="project" value="UniProtKB-UniRule"/>
</dbReference>
<dbReference type="InterPro" id="IPR035570">
    <property type="entry name" value="UPF0234_N"/>
</dbReference>
<gene>
    <name evidence="5" type="ORF">DQK91_17750</name>
    <name evidence="4" type="ORF">E8L03_19920</name>
</gene>
<reference evidence="5 6" key="1">
    <citation type="submission" date="2018-06" db="EMBL/GenBank/DDBJ databases">
        <title>Complete genome of Desulfovibrio marinus P48SEP.</title>
        <authorList>
            <person name="Crispim J.S."/>
            <person name="Vidigal P.M.P."/>
            <person name="Silva L.C.F."/>
            <person name="Araujo L.C."/>
            <person name="Laguardia C.N."/>
            <person name="Dias R.S."/>
            <person name="Sousa M.P."/>
            <person name="Paula S.O."/>
            <person name="Silva C."/>
        </authorList>
    </citation>
    <scope>NUCLEOTIDE SEQUENCE [LARGE SCALE GENOMIC DNA]</scope>
    <source>
        <strain evidence="5 6">P48SEP</strain>
    </source>
</reference>
<dbReference type="GO" id="GO:0005829">
    <property type="term" value="C:cytosol"/>
    <property type="evidence" value="ECO:0007669"/>
    <property type="project" value="TreeGrafter"/>
</dbReference>
<dbReference type="PANTHER" id="PTHR30476:SF0">
    <property type="entry name" value="UPF0234 PROTEIN YAJQ"/>
    <property type="match status" value="1"/>
</dbReference>
<name>A0A6P1ZDF2_9BACT</name>
<evidence type="ECO:0000256" key="2">
    <source>
        <dbReference type="ARBA" id="ARBA00093450"/>
    </source>
</evidence>
<evidence type="ECO:0000313" key="5">
    <source>
        <dbReference type="EMBL" id="TVM31776.1"/>
    </source>
</evidence>
<sequence>MPSMDVVSTVDMQEVDNAINNTTKEVATRYDFRGVETTINLNRKDKKLVLETGDDMKLKALKDMLVAHLVRRSVDPKSLEYKEPEAASGGRLRQEAVIQEGIEKSKAQAIVKAIKATKLKVQPAIQDEQVRVTGKKIDDLQEVIQLLKDQDFGVPLQFVNMKR</sequence>
<dbReference type="PANTHER" id="PTHR30476">
    <property type="entry name" value="UPF0234 PROTEIN YAJQ"/>
    <property type="match status" value="1"/>
</dbReference>
<evidence type="ECO:0000256" key="1">
    <source>
        <dbReference type="ARBA" id="ARBA00022741"/>
    </source>
</evidence>
<dbReference type="AlphaFoldDB" id="A0A6P1ZDF2"/>
<dbReference type="EMBL" id="CP039543">
    <property type="protein sequence ID" value="QJT11041.1"/>
    <property type="molecule type" value="Genomic_DNA"/>
</dbReference>
<dbReference type="InterPro" id="IPR036183">
    <property type="entry name" value="YajQ-like_sf"/>
</dbReference>
<dbReference type="InterPro" id="IPR035571">
    <property type="entry name" value="UPF0234-like_C"/>
</dbReference>
<evidence type="ECO:0000313" key="7">
    <source>
        <dbReference type="Proteomes" id="UP000503251"/>
    </source>
</evidence>
<dbReference type="Gene3D" id="3.30.70.860">
    <property type="match status" value="1"/>
</dbReference>
<dbReference type="Pfam" id="PF04461">
    <property type="entry name" value="YajQ"/>
    <property type="match status" value="1"/>
</dbReference>
<dbReference type="Proteomes" id="UP000434052">
    <property type="component" value="Unassembled WGS sequence"/>
</dbReference>
<dbReference type="SUPFAM" id="SSF89963">
    <property type="entry name" value="YajQ-like"/>
    <property type="match status" value="2"/>
</dbReference>
<comment type="function">
    <text evidence="3">Nucleotide-binding protein.</text>
</comment>
<dbReference type="Gene3D" id="3.30.70.990">
    <property type="entry name" value="YajQ-like, domain 2"/>
    <property type="match status" value="1"/>
</dbReference>
<evidence type="ECO:0000256" key="3">
    <source>
        <dbReference type="HAMAP-Rule" id="MF_00632"/>
    </source>
</evidence>
<evidence type="ECO:0000313" key="6">
    <source>
        <dbReference type="Proteomes" id="UP000434052"/>
    </source>
</evidence>
<keyword evidence="1 3" id="KW-0547">Nucleotide-binding</keyword>
<evidence type="ECO:0000313" key="4">
    <source>
        <dbReference type="EMBL" id="QJT11041.1"/>
    </source>
</evidence>
<dbReference type="EMBL" id="QMIF01000014">
    <property type="protein sequence ID" value="TVM31776.1"/>
    <property type="molecule type" value="Genomic_DNA"/>
</dbReference>
<accession>A0A6P1ZDF2</accession>
<comment type="similarity">
    <text evidence="2 3">Belongs to the YajQ family.</text>
</comment>
<dbReference type="NCBIfam" id="NF003819">
    <property type="entry name" value="PRK05412.1"/>
    <property type="match status" value="1"/>
</dbReference>
<keyword evidence="7" id="KW-1185">Reference proteome</keyword>
<dbReference type="InterPro" id="IPR007551">
    <property type="entry name" value="YajQ/Smlt4090-like"/>
</dbReference>
<dbReference type="HAMAP" id="MF_00632">
    <property type="entry name" value="UPF0234"/>
    <property type="match status" value="1"/>
</dbReference>
<dbReference type="Proteomes" id="UP000503251">
    <property type="component" value="Chromosome"/>
</dbReference>
<dbReference type="RefSeq" id="WP_144306734.1">
    <property type="nucleotide sequence ID" value="NZ_CP039543.1"/>
</dbReference>
<organism evidence="5 6">
    <name type="scientific">Oceanidesulfovibrio marinus</name>
    <dbReference type="NCBI Taxonomy" id="370038"/>
    <lineage>
        <taxon>Bacteria</taxon>
        <taxon>Pseudomonadati</taxon>
        <taxon>Thermodesulfobacteriota</taxon>
        <taxon>Desulfovibrionia</taxon>
        <taxon>Desulfovibrionales</taxon>
        <taxon>Desulfovibrionaceae</taxon>
        <taxon>Oceanidesulfovibrio</taxon>
    </lineage>
</organism>
<proteinExistence type="inferred from homology"/>
<dbReference type="OrthoDB" id="9801447at2"/>
<dbReference type="CDD" id="cd11740">
    <property type="entry name" value="YajQ_like"/>
    <property type="match status" value="1"/>
</dbReference>